<dbReference type="InterPro" id="IPR032675">
    <property type="entry name" value="LRR_dom_sf"/>
</dbReference>
<sequence length="555" mass="62360">MAFYTSQRLSLKGHLCTVRFIGSVQGKSDEWLGVEWDDPARGKHNGTFEGAKYFECKSKSSTVASFLRPKQPWDEPRSFYQALRAKYMSDDAVTTKEKVYFSSKQAEEVGFEKFARRQAALQGIHVLILDHMRIRHVTNGEDDAIRDACQDITELDIGGNLFESFNEILGLVTLLPKLTHLILDGNRFTIRPDNDPITLPQLSSLSLSNTLLQQDNQTLGLMVSRHFPGIKTLRIADDEARTTSSLGVEALPAHITALDLSSNSYSTLSDLQHLSHCHELQKLNVEKCHIVGVGERGTVVSSSSTSLDLAHNSIESWDVIDALHVAFPAMTQLRMTGNPIYNNLKSATGKKLMAEDAYMLTIARLPQLDMLNYSKITEKERLNADKYYLHEITAELAAADLDRRHEILDKHPRWSELCEEYGEPAIPDSLSRDAVDPRSLAARLIDVTFVFDAYHQWEVKVPKSLSIYSVMGMLGKRLGVMPTHVRLAWETGERDPLGHGGNSEGLTEWDSDEAESELDEPQTYSVAREVELVASTRTLGTYIEGREARVRVERR</sequence>
<evidence type="ECO:0000256" key="3">
    <source>
        <dbReference type="ARBA" id="ARBA00022737"/>
    </source>
</evidence>
<evidence type="ECO:0000256" key="4">
    <source>
        <dbReference type="ARBA" id="ARBA00023069"/>
    </source>
</evidence>
<dbReference type="OrthoDB" id="5273213at2759"/>
<comment type="subcellular location">
    <subcellularLocation>
        <location evidence="1">Cell projection</location>
        <location evidence="1">Cilium</location>
    </subcellularLocation>
</comment>
<dbReference type="PROSITE" id="PS50245">
    <property type="entry name" value="CAP_GLY_2"/>
    <property type="match status" value="1"/>
</dbReference>
<proteinExistence type="predicted"/>
<name>N1QNW0_SPHMS</name>
<evidence type="ECO:0000259" key="7">
    <source>
        <dbReference type="PROSITE" id="PS50245"/>
    </source>
</evidence>
<dbReference type="InterPro" id="IPR000938">
    <property type="entry name" value="CAP-Gly_domain"/>
</dbReference>
<feature type="domain" description="CAP-Gly" evidence="7">
    <location>
        <begin position="22"/>
        <end position="68"/>
    </location>
</feature>
<dbReference type="InterPro" id="IPR001611">
    <property type="entry name" value="Leu-rich_rpt"/>
</dbReference>
<dbReference type="eggNOG" id="KOG3207">
    <property type="taxonomic scope" value="Eukaryota"/>
</dbReference>
<reference evidence="8 9" key="1">
    <citation type="journal article" date="2012" name="PLoS Pathog.">
        <title>Diverse lifestyles and strategies of plant pathogenesis encoded in the genomes of eighteen Dothideomycetes fungi.</title>
        <authorList>
            <person name="Ohm R.A."/>
            <person name="Feau N."/>
            <person name="Henrissat B."/>
            <person name="Schoch C.L."/>
            <person name="Horwitz B.A."/>
            <person name="Barry K.W."/>
            <person name="Condon B.J."/>
            <person name="Copeland A.C."/>
            <person name="Dhillon B."/>
            <person name="Glaser F."/>
            <person name="Hesse C.N."/>
            <person name="Kosti I."/>
            <person name="LaButti K."/>
            <person name="Lindquist E.A."/>
            <person name="Lucas S."/>
            <person name="Salamov A.A."/>
            <person name="Bradshaw R.E."/>
            <person name="Ciuffetti L."/>
            <person name="Hamelin R.C."/>
            <person name="Kema G.H.J."/>
            <person name="Lawrence C."/>
            <person name="Scott J.A."/>
            <person name="Spatafora J.W."/>
            <person name="Turgeon B.G."/>
            <person name="de Wit P.J.G.M."/>
            <person name="Zhong S."/>
            <person name="Goodwin S.B."/>
            <person name="Grigoriev I.V."/>
        </authorList>
    </citation>
    <scope>NUCLEOTIDE SEQUENCE [LARGE SCALE GENOMIC DNA]</scope>
    <source>
        <strain evidence="8 9">SO2202</strain>
    </source>
</reference>
<keyword evidence="9" id="KW-1185">Reference proteome</keyword>
<dbReference type="InterPro" id="IPR036859">
    <property type="entry name" value="CAP-Gly_dom_sf"/>
</dbReference>
<feature type="region of interest" description="Disordered" evidence="6">
    <location>
        <begin position="492"/>
        <end position="522"/>
    </location>
</feature>
<dbReference type="PROSITE" id="PS51450">
    <property type="entry name" value="LRR"/>
    <property type="match status" value="1"/>
</dbReference>
<feature type="compositionally biased region" description="Acidic residues" evidence="6">
    <location>
        <begin position="507"/>
        <end position="520"/>
    </location>
</feature>
<dbReference type="SUPFAM" id="SSF52058">
    <property type="entry name" value="L domain-like"/>
    <property type="match status" value="1"/>
</dbReference>
<dbReference type="PANTHER" id="PTHR45973">
    <property type="entry name" value="PROTEIN PHOSPHATASE 1 REGULATORY SUBUNIT SDS22-RELATED"/>
    <property type="match status" value="1"/>
</dbReference>
<dbReference type="RefSeq" id="XP_016765825.1">
    <property type="nucleotide sequence ID" value="XM_016903791.1"/>
</dbReference>
<evidence type="ECO:0000256" key="2">
    <source>
        <dbReference type="ARBA" id="ARBA00022614"/>
    </source>
</evidence>
<evidence type="ECO:0000256" key="5">
    <source>
        <dbReference type="ARBA" id="ARBA00023273"/>
    </source>
</evidence>
<accession>N1QNW0</accession>
<dbReference type="STRING" id="692275.N1QNW0"/>
<keyword evidence="5" id="KW-0966">Cell projection</keyword>
<dbReference type="Gene3D" id="2.30.30.190">
    <property type="entry name" value="CAP Gly-rich-like domain"/>
    <property type="match status" value="1"/>
</dbReference>
<dbReference type="PANTHER" id="PTHR45973:SF9">
    <property type="entry name" value="LEUCINE-RICH REPEAT-CONTAINING PROTEIN 46"/>
    <property type="match status" value="1"/>
</dbReference>
<evidence type="ECO:0000313" key="9">
    <source>
        <dbReference type="Proteomes" id="UP000016931"/>
    </source>
</evidence>
<dbReference type="Gene3D" id="3.80.10.10">
    <property type="entry name" value="Ribonuclease Inhibitor"/>
    <property type="match status" value="2"/>
</dbReference>
<protein>
    <submittedName>
        <fullName evidence="8">RNI-like protein</fullName>
    </submittedName>
</protein>
<evidence type="ECO:0000256" key="6">
    <source>
        <dbReference type="SAM" id="MobiDB-lite"/>
    </source>
</evidence>
<keyword evidence="4" id="KW-0969">Cilium</keyword>
<organism evidence="8 9">
    <name type="scientific">Sphaerulina musiva (strain SO2202)</name>
    <name type="common">Poplar stem canker fungus</name>
    <name type="synonym">Septoria musiva</name>
    <dbReference type="NCBI Taxonomy" id="692275"/>
    <lineage>
        <taxon>Eukaryota</taxon>
        <taxon>Fungi</taxon>
        <taxon>Dikarya</taxon>
        <taxon>Ascomycota</taxon>
        <taxon>Pezizomycotina</taxon>
        <taxon>Dothideomycetes</taxon>
        <taxon>Dothideomycetidae</taxon>
        <taxon>Mycosphaerellales</taxon>
        <taxon>Mycosphaerellaceae</taxon>
        <taxon>Sphaerulina</taxon>
    </lineage>
</organism>
<evidence type="ECO:0000256" key="1">
    <source>
        <dbReference type="ARBA" id="ARBA00004138"/>
    </source>
</evidence>
<dbReference type="SMART" id="SM01052">
    <property type="entry name" value="CAP_GLY"/>
    <property type="match status" value="1"/>
</dbReference>
<gene>
    <name evidence="8" type="ORF">SEPMUDRAFT_146676</name>
</gene>
<dbReference type="PROSITE" id="PS00845">
    <property type="entry name" value="CAP_GLY_1"/>
    <property type="match status" value="1"/>
</dbReference>
<dbReference type="HOGENOM" id="CLU_017716_3_1_1"/>
<dbReference type="Pfam" id="PF01302">
    <property type="entry name" value="CAP_GLY"/>
    <property type="match status" value="1"/>
</dbReference>
<dbReference type="OMA" id="SEESHMF"/>
<keyword evidence="2" id="KW-0433">Leucine-rich repeat</keyword>
<dbReference type="EMBL" id="KB456260">
    <property type="protein sequence ID" value="EMF17704.1"/>
    <property type="molecule type" value="Genomic_DNA"/>
</dbReference>
<dbReference type="AlphaFoldDB" id="N1QNW0"/>
<dbReference type="Proteomes" id="UP000016931">
    <property type="component" value="Unassembled WGS sequence"/>
</dbReference>
<keyword evidence="3" id="KW-0677">Repeat</keyword>
<dbReference type="GeneID" id="27900928"/>
<evidence type="ECO:0000313" key="8">
    <source>
        <dbReference type="EMBL" id="EMF17704.1"/>
    </source>
</evidence>
<dbReference type="SUPFAM" id="SSF74924">
    <property type="entry name" value="Cap-Gly domain"/>
    <property type="match status" value="1"/>
</dbReference>
<dbReference type="InterPro" id="IPR050576">
    <property type="entry name" value="Cilia_flagella_integrity"/>
</dbReference>